<evidence type="ECO:0000256" key="2">
    <source>
        <dbReference type="ARBA" id="ARBA00023002"/>
    </source>
</evidence>
<dbReference type="Pfam" id="PF05368">
    <property type="entry name" value="NmrA"/>
    <property type="match status" value="1"/>
</dbReference>
<proteinExistence type="predicted"/>
<feature type="domain" description="NmrA-like" evidence="3">
    <location>
        <begin position="7"/>
        <end position="244"/>
    </location>
</feature>
<protein>
    <submittedName>
        <fullName evidence="4">NAD(P)-binding protein</fullName>
    </submittedName>
</protein>
<evidence type="ECO:0000313" key="4">
    <source>
        <dbReference type="EMBL" id="KAF2790162.1"/>
    </source>
</evidence>
<dbReference type="OrthoDB" id="9974981at2759"/>
<evidence type="ECO:0000256" key="1">
    <source>
        <dbReference type="ARBA" id="ARBA00022857"/>
    </source>
</evidence>
<evidence type="ECO:0000313" key="5">
    <source>
        <dbReference type="Proteomes" id="UP000799757"/>
    </source>
</evidence>
<dbReference type="Proteomes" id="UP000799757">
    <property type="component" value="Unassembled WGS sequence"/>
</dbReference>
<dbReference type="GO" id="GO:0016491">
    <property type="term" value="F:oxidoreductase activity"/>
    <property type="evidence" value="ECO:0007669"/>
    <property type="project" value="UniProtKB-KW"/>
</dbReference>
<dbReference type="AlphaFoldDB" id="A0A6A6X1F5"/>
<dbReference type="InterPro" id="IPR051609">
    <property type="entry name" value="NmrA/Isoflavone_reductase-like"/>
</dbReference>
<dbReference type="PANTHER" id="PTHR47706">
    <property type="entry name" value="NMRA-LIKE FAMILY PROTEIN"/>
    <property type="match status" value="1"/>
</dbReference>
<sequence length="318" mass="34374">MPSTPLKNIIIAGATGRVGAPILASLLAEPTFNITILTRANSTAVFPPNISLIRVSDDFTLAELTNAFNGQDAAVIATSATPATNSNLPFRFIDAAVAAGVKRFIPSEFGLDNLDPQGRKMSPVYDAKGKMLEYLIKKCEESEGKLTWTSVCCGSWADWALNPPTSGGFYNISIPTRSATIYDSGTTSFSMTTLSNIGIAVSRILLTPSATANQQVFLSDFVSTPLGILAELERQIGVKFEVEHKVAAPELKELRAKVDDGDWDKAYDLLALTFVADVGKELGYDFEKGKEVWNEKLGLPVYTLEQVVRTALELANKD</sequence>
<dbReference type="Gene3D" id="3.90.25.10">
    <property type="entry name" value="UDP-galactose 4-epimerase, domain 1"/>
    <property type="match status" value="1"/>
</dbReference>
<gene>
    <name evidence="4" type="ORF">K505DRAFT_377729</name>
</gene>
<dbReference type="PANTHER" id="PTHR47706:SF10">
    <property type="entry name" value="NMRA-LIKE DOMAIN-CONTAINING PROTEIN"/>
    <property type="match status" value="1"/>
</dbReference>
<accession>A0A6A6X1F5</accession>
<dbReference type="InterPro" id="IPR008030">
    <property type="entry name" value="NmrA-like"/>
</dbReference>
<keyword evidence="1" id="KW-0521">NADP</keyword>
<dbReference type="SUPFAM" id="SSF51735">
    <property type="entry name" value="NAD(P)-binding Rossmann-fold domains"/>
    <property type="match status" value="1"/>
</dbReference>
<name>A0A6A6X1F5_9PLEO</name>
<dbReference type="InterPro" id="IPR045312">
    <property type="entry name" value="PCBER-like"/>
</dbReference>
<reference evidence="4" key="1">
    <citation type="journal article" date="2020" name="Stud. Mycol.">
        <title>101 Dothideomycetes genomes: a test case for predicting lifestyles and emergence of pathogens.</title>
        <authorList>
            <person name="Haridas S."/>
            <person name="Albert R."/>
            <person name="Binder M."/>
            <person name="Bloem J."/>
            <person name="Labutti K."/>
            <person name="Salamov A."/>
            <person name="Andreopoulos B."/>
            <person name="Baker S."/>
            <person name="Barry K."/>
            <person name="Bills G."/>
            <person name="Bluhm B."/>
            <person name="Cannon C."/>
            <person name="Castanera R."/>
            <person name="Culley D."/>
            <person name="Daum C."/>
            <person name="Ezra D."/>
            <person name="Gonzalez J."/>
            <person name="Henrissat B."/>
            <person name="Kuo A."/>
            <person name="Liang C."/>
            <person name="Lipzen A."/>
            <person name="Lutzoni F."/>
            <person name="Magnuson J."/>
            <person name="Mondo S."/>
            <person name="Nolan M."/>
            <person name="Ohm R."/>
            <person name="Pangilinan J."/>
            <person name="Park H.-J."/>
            <person name="Ramirez L."/>
            <person name="Alfaro M."/>
            <person name="Sun H."/>
            <person name="Tritt A."/>
            <person name="Yoshinaga Y."/>
            <person name="Zwiers L.-H."/>
            <person name="Turgeon B."/>
            <person name="Goodwin S."/>
            <person name="Spatafora J."/>
            <person name="Crous P."/>
            <person name="Grigoriev I."/>
        </authorList>
    </citation>
    <scope>NUCLEOTIDE SEQUENCE</scope>
    <source>
        <strain evidence="4">CBS 109.77</strain>
    </source>
</reference>
<keyword evidence="2" id="KW-0560">Oxidoreductase</keyword>
<evidence type="ECO:0000259" key="3">
    <source>
        <dbReference type="Pfam" id="PF05368"/>
    </source>
</evidence>
<dbReference type="EMBL" id="MU002090">
    <property type="protein sequence ID" value="KAF2790162.1"/>
    <property type="molecule type" value="Genomic_DNA"/>
</dbReference>
<keyword evidence="5" id="KW-1185">Reference proteome</keyword>
<dbReference type="Gene3D" id="3.40.50.720">
    <property type="entry name" value="NAD(P)-binding Rossmann-like Domain"/>
    <property type="match status" value="1"/>
</dbReference>
<organism evidence="4 5">
    <name type="scientific">Melanomma pulvis-pyrius CBS 109.77</name>
    <dbReference type="NCBI Taxonomy" id="1314802"/>
    <lineage>
        <taxon>Eukaryota</taxon>
        <taxon>Fungi</taxon>
        <taxon>Dikarya</taxon>
        <taxon>Ascomycota</taxon>
        <taxon>Pezizomycotina</taxon>
        <taxon>Dothideomycetes</taxon>
        <taxon>Pleosporomycetidae</taxon>
        <taxon>Pleosporales</taxon>
        <taxon>Melanommataceae</taxon>
        <taxon>Melanomma</taxon>
    </lineage>
</organism>
<dbReference type="InterPro" id="IPR036291">
    <property type="entry name" value="NAD(P)-bd_dom_sf"/>
</dbReference>
<dbReference type="CDD" id="cd05259">
    <property type="entry name" value="PCBER_SDR_a"/>
    <property type="match status" value="1"/>
</dbReference>